<name>A0A5R9DSI2_9ACTN</name>
<accession>A0A5R9DSI2</accession>
<dbReference type="EMBL" id="VAWE01000003">
    <property type="protein sequence ID" value="TLQ38974.1"/>
    <property type="molecule type" value="Genomic_DNA"/>
</dbReference>
<evidence type="ECO:0000313" key="3">
    <source>
        <dbReference type="Proteomes" id="UP000305921"/>
    </source>
</evidence>
<comment type="caution">
    <text evidence="2">The sequence shown here is derived from an EMBL/GenBank/DDBJ whole genome shotgun (WGS) entry which is preliminary data.</text>
</comment>
<gene>
    <name evidence="2" type="ORF">FEF34_39855</name>
</gene>
<evidence type="ECO:0000313" key="2">
    <source>
        <dbReference type="EMBL" id="TLQ38974.1"/>
    </source>
</evidence>
<proteinExistence type="predicted"/>
<keyword evidence="1" id="KW-0812">Transmembrane</keyword>
<feature type="transmembrane region" description="Helical" evidence="1">
    <location>
        <begin position="6"/>
        <end position="25"/>
    </location>
</feature>
<organism evidence="2 3">
    <name type="scientific">Streptomyces marianii</name>
    <dbReference type="NCBI Taxonomy" id="1817406"/>
    <lineage>
        <taxon>Bacteria</taxon>
        <taxon>Bacillati</taxon>
        <taxon>Actinomycetota</taxon>
        <taxon>Actinomycetes</taxon>
        <taxon>Kitasatosporales</taxon>
        <taxon>Streptomycetaceae</taxon>
        <taxon>Streptomyces</taxon>
    </lineage>
</organism>
<dbReference type="Proteomes" id="UP000305921">
    <property type="component" value="Unassembled WGS sequence"/>
</dbReference>
<evidence type="ECO:0000256" key="1">
    <source>
        <dbReference type="SAM" id="Phobius"/>
    </source>
</evidence>
<keyword evidence="3" id="KW-1185">Reference proteome</keyword>
<reference evidence="2 3" key="1">
    <citation type="submission" date="2019-05" db="EMBL/GenBank/DDBJ databases">
        <title>Streptomyces marianii sp. nov., a novel marine actinomycete from southern coast of India.</title>
        <authorList>
            <person name="Iniyan A.M."/>
            <person name="Wink J."/>
            <person name="Ramprasad E."/>
            <person name="Ramana C.V."/>
            <person name="Bunk B."/>
            <person name="Sproer C."/>
            <person name="Joseph F.-J.R.S."/>
            <person name="Vincent S.G.P."/>
        </authorList>
    </citation>
    <scope>NUCLEOTIDE SEQUENCE [LARGE SCALE GENOMIC DNA]</scope>
    <source>
        <strain evidence="2 3">ICN19</strain>
    </source>
</reference>
<dbReference type="RefSeq" id="WP_138058344.1">
    <property type="nucleotide sequence ID" value="NZ_VAWE01000003.1"/>
</dbReference>
<sequence length="167" mass="17529">MEPEILAALIGAPAVVVTAIAAWSAGRASGRGAHRGPVDAVRRAAQRDAYSALLAAARRLEQAVDASNAVLPDRRPVVDDEEAREAARALQDAADLVFLEGPDTLTGPTELLLSAGKHLYAASLVWGNPLGPPAQDDVELVGQYREAVADFVTEARRHLNGHTAPDA</sequence>
<dbReference type="AlphaFoldDB" id="A0A5R9DSI2"/>
<keyword evidence="1" id="KW-1133">Transmembrane helix</keyword>
<protein>
    <submittedName>
        <fullName evidence="2">Uncharacterized protein</fullName>
    </submittedName>
</protein>
<keyword evidence="1" id="KW-0472">Membrane</keyword>